<dbReference type="AlphaFoldDB" id="A0A5J5HUB8"/>
<keyword evidence="3" id="KW-1185">Reference proteome</keyword>
<dbReference type="OrthoDB" id="9792301at2"/>
<evidence type="ECO:0000313" key="2">
    <source>
        <dbReference type="EMBL" id="KAA9023957.1"/>
    </source>
</evidence>
<protein>
    <submittedName>
        <fullName evidence="2">PaaI family thioesterase</fullName>
    </submittedName>
</protein>
<organism evidence="2 3">
    <name type="scientific">Niallia endozanthoxylica</name>
    <dbReference type="NCBI Taxonomy" id="2036016"/>
    <lineage>
        <taxon>Bacteria</taxon>
        <taxon>Bacillati</taxon>
        <taxon>Bacillota</taxon>
        <taxon>Bacilli</taxon>
        <taxon>Bacillales</taxon>
        <taxon>Bacillaceae</taxon>
        <taxon>Niallia</taxon>
    </lineage>
</organism>
<proteinExistence type="predicted"/>
<dbReference type="InterPro" id="IPR006683">
    <property type="entry name" value="Thioestr_dom"/>
</dbReference>
<evidence type="ECO:0000313" key="3">
    <source>
        <dbReference type="Proteomes" id="UP000326671"/>
    </source>
</evidence>
<dbReference type="InterPro" id="IPR029069">
    <property type="entry name" value="HotDog_dom_sf"/>
</dbReference>
<dbReference type="Pfam" id="PF03061">
    <property type="entry name" value="4HBT"/>
    <property type="match status" value="1"/>
</dbReference>
<dbReference type="Proteomes" id="UP000326671">
    <property type="component" value="Unassembled WGS sequence"/>
</dbReference>
<dbReference type="CDD" id="cd03443">
    <property type="entry name" value="PaaI_thioesterase"/>
    <property type="match status" value="1"/>
</dbReference>
<name>A0A5J5HUB8_9BACI</name>
<dbReference type="EMBL" id="VYKL01000018">
    <property type="protein sequence ID" value="KAA9023957.1"/>
    <property type="molecule type" value="Genomic_DNA"/>
</dbReference>
<accession>A0A5J5HUB8</accession>
<dbReference type="RefSeq" id="WP_150440357.1">
    <property type="nucleotide sequence ID" value="NZ_VYKL01000018.1"/>
</dbReference>
<dbReference type="Gene3D" id="3.10.129.10">
    <property type="entry name" value="Hotdog Thioesterase"/>
    <property type="match status" value="1"/>
</dbReference>
<sequence>MEEKILNAIQDIYPDDYAWCYGCGRLNEKGYQLRTGWSGEKTVTYYKPRPEHKSIPGFVYGGLLASLMDCHGTGSAALFLHRKNGNEIGDGVTPPRFVTASLKVDYKHPTPDGETLKALGTVEEIHPKKYKVYTEVFAGDKLVVTGEVVAVVMPKTFRTDEKDIKSSI</sequence>
<comment type="caution">
    <text evidence="2">The sequence shown here is derived from an EMBL/GenBank/DDBJ whole genome shotgun (WGS) entry which is preliminary data.</text>
</comment>
<evidence type="ECO:0000259" key="1">
    <source>
        <dbReference type="Pfam" id="PF03061"/>
    </source>
</evidence>
<gene>
    <name evidence="2" type="ORF">F4V44_12540</name>
</gene>
<reference evidence="2 3" key="1">
    <citation type="submission" date="2019-09" db="EMBL/GenBank/DDBJ databases">
        <title>Whole genome sequences of isolates from the Mars Exploration Rovers.</title>
        <authorList>
            <person name="Seuylemezian A."/>
            <person name="Vaishampayan P."/>
        </authorList>
    </citation>
    <scope>NUCLEOTIDE SEQUENCE [LARGE SCALE GENOMIC DNA]</scope>
    <source>
        <strain evidence="2 3">MER_TA_151</strain>
    </source>
</reference>
<dbReference type="SUPFAM" id="SSF54637">
    <property type="entry name" value="Thioesterase/thiol ester dehydrase-isomerase"/>
    <property type="match status" value="1"/>
</dbReference>
<feature type="domain" description="Thioesterase" evidence="1">
    <location>
        <begin position="57"/>
        <end position="143"/>
    </location>
</feature>